<keyword evidence="1" id="KW-0472">Membrane</keyword>
<gene>
    <name evidence="2" type="ORF">GALL_31190</name>
</gene>
<comment type="caution">
    <text evidence="2">The sequence shown here is derived from an EMBL/GenBank/DDBJ whole genome shotgun (WGS) entry which is preliminary data.</text>
</comment>
<evidence type="ECO:0000256" key="1">
    <source>
        <dbReference type="SAM" id="Phobius"/>
    </source>
</evidence>
<protein>
    <submittedName>
        <fullName evidence="2">Uncharacterized protein</fullName>
    </submittedName>
</protein>
<feature type="transmembrane region" description="Helical" evidence="1">
    <location>
        <begin position="35"/>
        <end position="53"/>
    </location>
</feature>
<name>A0A1J5T675_9ZZZZ</name>
<keyword evidence="1" id="KW-0812">Transmembrane</keyword>
<reference evidence="2" key="1">
    <citation type="submission" date="2016-10" db="EMBL/GenBank/DDBJ databases">
        <title>Sequence of Gallionella enrichment culture.</title>
        <authorList>
            <person name="Poehlein A."/>
            <person name="Muehling M."/>
            <person name="Daniel R."/>
        </authorList>
    </citation>
    <scope>NUCLEOTIDE SEQUENCE</scope>
</reference>
<accession>A0A1J5T675</accession>
<keyword evidence="1" id="KW-1133">Transmembrane helix</keyword>
<proteinExistence type="predicted"/>
<dbReference type="AlphaFoldDB" id="A0A1J5T675"/>
<dbReference type="EMBL" id="MLJW01000007">
    <property type="protein sequence ID" value="OIR16394.1"/>
    <property type="molecule type" value="Genomic_DNA"/>
</dbReference>
<evidence type="ECO:0000313" key="2">
    <source>
        <dbReference type="EMBL" id="OIR16394.1"/>
    </source>
</evidence>
<organism evidence="2">
    <name type="scientific">mine drainage metagenome</name>
    <dbReference type="NCBI Taxonomy" id="410659"/>
    <lineage>
        <taxon>unclassified sequences</taxon>
        <taxon>metagenomes</taxon>
        <taxon>ecological metagenomes</taxon>
    </lineage>
</organism>
<sequence>MFKLPMVIIYMIIAFNITAFTAILLLNVLIINSPIAKVIACALTIGAWALAYINRDKVVTIF</sequence>
<feature type="transmembrane region" description="Helical" evidence="1">
    <location>
        <begin position="7"/>
        <end position="29"/>
    </location>
</feature>